<name>A0A4P8PKS9_9VIRU</name>
<dbReference type="Pfam" id="PF23343">
    <property type="entry name" value="REP_ORF2-G2P"/>
    <property type="match status" value="1"/>
</dbReference>
<dbReference type="Proteomes" id="UP000324642">
    <property type="component" value="Segment"/>
</dbReference>
<feature type="region of interest" description="Disordered" evidence="1">
    <location>
        <begin position="1"/>
        <end position="64"/>
    </location>
</feature>
<accession>A0A4P8PKS9</accession>
<evidence type="ECO:0000256" key="1">
    <source>
        <dbReference type="SAM" id="MobiDB-lite"/>
    </source>
</evidence>
<feature type="domain" description="Replication-associated protein ORF2/G2P" evidence="2">
    <location>
        <begin position="130"/>
        <end position="229"/>
    </location>
</feature>
<protein>
    <submittedName>
        <fullName evidence="3">Replication initiator protein</fullName>
    </submittedName>
</protein>
<evidence type="ECO:0000313" key="3">
    <source>
        <dbReference type="EMBL" id="QCQ85122.1"/>
    </source>
</evidence>
<reference evidence="3" key="1">
    <citation type="submission" date="2018-12" db="EMBL/GenBank/DDBJ databases">
        <title>Singled stranded DNA viruses identified in blackflies (Austrosimulium ungulatum) sampled in New Zealand.</title>
        <authorList>
            <person name="Kraberger S."/>
            <person name="Fontenele R.S."/>
            <person name="Schmidlin K."/>
            <person name="Walters M."/>
            <person name="Varsani A."/>
        </authorList>
    </citation>
    <scope>NUCLEOTIDE SEQUENCE [LARGE SCALE GENOMIC DNA]</scope>
    <source>
        <strain evidence="3">192</strain>
    </source>
</reference>
<evidence type="ECO:0000259" key="2">
    <source>
        <dbReference type="Pfam" id="PF23343"/>
    </source>
</evidence>
<dbReference type="InterPro" id="IPR056906">
    <property type="entry name" value="ORF2/G2P_dom"/>
</dbReference>
<organism evidence="3">
    <name type="scientific">Blackfly microvirus SF02</name>
    <dbReference type="NCBI Taxonomy" id="2576452"/>
    <lineage>
        <taxon>Viruses</taxon>
        <taxon>Monodnaviria</taxon>
        <taxon>Sangervirae</taxon>
        <taxon>Phixviricota</taxon>
        <taxon>Malgrandaviricetes</taxon>
        <taxon>Petitvirales</taxon>
        <taxon>Microviridae</taxon>
        <taxon>Microvirus</taxon>
    </lineage>
</organism>
<sequence>MIKTAALGGHKRGWSRTEQHPHCPKRRTNNEQTHARRQRQPQAIQTPGEQNSPDEQRNAAQRRHKALEMACTGPLQAYKTESGRVALGRPPNMKESLALPCRECQGCRTAAAKEWALRCHLELQQHHSATFVTLTYNDQWLPPTLDKSDLARFLKRLRYFLGADRTIRFFASGEYGEKQKRPHYHLIIFGAHHQDDQRHIAAAWKKGHIDLQPVSPATIAYVAGYTSKKTRDAKDKKRTFVDSDGCEWKWQPPFIQMSLKPGIGANAKQHTDSWRAFAVHNGHPMPVPKYLHEAWKKTATPEQVQKLLLEKRERANSKLLTFQQLEAQEKINNAKQAISAAKRTL</sequence>
<proteinExistence type="predicted"/>
<feature type="compositionally biased region" description="Polar residues" evidence="1">
    <location>
        <begin position="40"/>
        <end position="53"/>
    </location>
</feature>
<dbReference type="EMBL" id="MK249229">
    <property type="protein sequence ID" value="QCQ85122.1"/>
    <property type="molecule type" value="Genomic_DNA"/>
</dbReference>